<dbReference type="InterPro" id="IPR053376">
    <property type="entry name" value="Serine_acetyltransferase"/>
</dbReference>
<dbReference type="Gene3D" id="1.10.3130.10">
    <property type="entry name" value="serine acetyltransferase, domain 1"/>
    <property type="match status" value="1"/>
</dbReference>
<name>A0A839EKX3_9HYPH</name>
<comment type="caution">
    <text evidence="11">The sequence shown here is derived from an EMBL/GenBank/DDBJ whole genome shotgun (WGS) entry which is preliminary data.</text>
</comment>
<evidence type="ECO:0000256" key="5">
    <source>
        <dbReference type="ARBA" id="ARBA00022605"/>
    </source>
</evidence>
<dbReference type="InterPro" id="IPR010493">
    <property type="entry name" value="Ser_AcTrfase_N"/>
</dbReference>
<accession>A0A839EKX3</accession>
<sequence>MTNTVVTSKSRSVWPRILAEATAVSEREPTLAPVVQHSILRFDRLEDALCFQLAEVLASQLITSEALSALFNELLKQDSSVLSGAERDINAVLERDPATKSGLHVLLYLKGFHAIQIHRFAHLLWKTGREDLAAYLQSRSSRVLQVDIHPAVLLGKGVFFDHATGIVIGETAVIEDNVSILQGVTLGGTGKDTGDRHPKVRHGVLIGASATVLGNIEIGVNSKIGAGSVVLKSVENRKTVAGVPAKVIGGVQEREPARSMNQILYDVGL</sequence>
<evidence type="ECO:0000313" key="12">
    <source>
        <dbReference type="Proteomes" id="UP000549052"/>
    </source>
</evidence>
<dbReference type="EC" id="2.3.1.30" evidence="3"/>
<dbReference type="NCBIfam" id="TIGR01172">
    <property type="entry name" value="cysE"/>
    <property type="match status" value="1"/>
</dbReference>
<dbReference type="Gene3D" id="2.160.10.10">
    <property type="entry name" value="Hexapeptide repeat proteins"/>
    <property type="match status" value="1"/>
</dbReference>
<evidence type="ECO:0000256" key="3">
    <source>
        <dbReference type="ARBA" id="ARBA00013266"/>
    </source>
</evidence>
<dbReference type="InterPro" id="IPR005881">
    <property type="entry name" value="Ser_O-AcTrfase"/>
</dbReference>
<dbReference type="SMART" id="SM00971">
    <property type="entry name" value="SATase_N"/>
    <property type="match status" value="1"/>
</dbReference>
<evidence type="ECO:0000256" key="1">
    <source>
        <dbReference type="ARBA" id="ARBA00004876"/>
    </source>
</evidence>
<dbReference type="NCBIfam" id="NF041874">
    <property type="entry name" value="EPS_EpsC"/>
    <property type="match status" value="1"/>
</dbReference>
<dbReference type="Proteomes" id="UP000549052">
    <property type="component" value="Unassembled WGS sequence"/>
</dbReference>
<dbReference type="Pfam" id="PF06426">
    <property type="entry name" value="SATase_N"/>
    <property type="match status" value="1"/>
</dbReference>
<dbReference type="UniPathway" id="UPA00136">
    <property type="reaction ID" value="UER00199"/>
</dbReference>
<keyword evidence="5" id="KW-0028">Amino-acid biosynthesis</keyword>
<dbReference type="InterPro" id="IPR045304">
    <property type="entry name" value="LbH_SAT"/>
</dbReference>
<evidence type="ECO:0000256" key="4">
    <source>
        <dbReference type="ARBA" id="ARBA00018522"/>
    </source>
</evidence>
<dbReference type="InterPro" id="IPR042122">
    <property type="entry name" value="Ser_AcTrfase_N_sf"/>
</dbReference>
<organism evidence="11 12">
    <name type="scientific">Phyllobacterium myrsinacearum</name>
    <dbReference type="NCBI Taxonomy" id="28101"/>
    <lineage>
        <taxon>Bacteria</taxon>
        <taxon>Pseudomonadati</taxon>
        <taxon>Pseudomonadota</taxon>
        <taxon>Alphaproteobacteria</taxon>
        <taxon>Hyphomicrobiales</taxon>
        <taxon>Phyllobacteriaceae</taxon>
        <taxon>Phyllobacterium</taxon>
    </lineage>
</organism>
<keyword evidence="7" id="KW-0677">Repeat</keyword>
<comment type="similarity">
    <text evidence="2">Belongs to the transferase hexapeptide repeat family.</text>
</comment>
<evidence type="ECO:0000256" key="6">
    <source>
        <dbReference type="ARBA" id="ARBA00022679"/>
    </source>
</evidence>
<dbReference type="GO" id="GO:0006535">
    <property type="term" value="P:cysteine biosynthetic process from serine"/>
    <property type="evidence" value="ECO:0007669"/>
    <property type="project" value="InterPro"/>
</dbReference>
<keyword evidence="12" id="KW-1185">Reference proteome</keyword>
<evidence type="ECO:0000256" key="8">
    <source>
        <dbReference type="ARBA" id="ARBA00023315"/>
    </source>
</evidence>
<dbReference type="FunFam" id="2.160.10.10:FF:000002">
    <property type="entry name" value="Serine acetyltransferase"/>
    <property type="match status" value="1"/>
</dbReference>
<feature type="domain" description="Serine acetyltransferase N-terminal" evidence="10">
    <location>
        <begin position="13"/>
        <end position="117"/>
    </location>
</feature>
<reference evidence="11 12" key="1">
    <citation type="submission" date="2020-07" db="EMBL/GenBank/DDBJ databases">
        <title>Genomic Encyclopedia of Type Strains, Phase IV (KMG-V): Genome sequencing to study the core and pangenomes of soil and plant-associated prokaryotes.</title>
        <authorList>
            <person name="Whitman W."/>
        </authorList>
    </citation>
    <scope>NUCLEOTIDE SEQUENCE [LARGE SCALE GENOMIC DNA]</scope>
    <source>
        <strain evidence="11 12">AN3</strain>
    </source>
</reference>
<keyword evidence="8 11" id="KW-0012">Acyltransferase</keyword>
<dbReference type="RefSeq" id="WP_182550121.1">
    <property type="nucleotide sequence ID" value="NZ_JACGXN010000004.1"/>
</dbReference>
<dbReference type="AlphaFoldDB" id="A0A839EKX3"/>
<dbReference type="InterPro" id="IPR011004">
    <property type="entry name" value="Trimer_LpxA-like_sf"/>
</dbReference>
<dbReference type="CDD" id="cd03354">
    <property type="entry name" value="LbH_SAT"/>
    <property type="match status" value="1"/>
</dbReference>
<comment type="catalytic activity">
    <reaction evidence="9">
        <text>L-serine + acetyl-CoA = O-acetyl-L-serine + CoA</text>
        <dbReference type="Rhea" id="RHEA:24560"/>
        <dbReference type="ChEBI" id="CHEBI:33384"/>
        <dbReference type="ChEBI" id="CHEBI:57287"/>
        <dbReference type="ChEBI" id="CHEBI:57288"/>
        <dbReference type="ChEBI" id="CHEBI:58340"/>
        <dbReference type="EC" id="2.3.1.30"/>
    </reaction>
</comment>
<keyword evidence="6 11" id="KW-0808">Transferase</keyword>
<evidence type="ECO:0000256" key="9">
    <source>
        <dbReference type="ARBA" id="ARBA00049486"/>
    </source>
</evidence>
<dbReference type="PROSITE" id="PS00101">
    <property type="entry name" value="HEXAPEP_TRANSFERASES"/>
    <property type="match status" value="1"/>
</dbReference>
<evidence type="ECO:0000256" key="7">
    <source>
        <dbReference type="ARBA" id="ARBA00022737"/>
    </source>
</evidence>
<evidence type="ECO:0000313" key="11">
    <source>
        <dbReference type="EMBL" id="MBA8879479.1"/>
    </source>
</evidence>
<dbReference type="SUPFAM" id="SSF51161">
    <property type="entry name" value="Trimeric LpxA-like enzymes"/>
    <property type="match status" value="1"/>
</dbReference>
<comment type="pathway">
    <text evidence="1">Amino-acid biosynthesis; L-cysteine biosynthesis; L-cysteine from L-serine: step 1/2.</text>
</comment>
<evidence type="ECO:0000259" key="10">
    <source>
        <dbReference type="SMART" id="SM00971"/>
    </source>
</evidence>
<protein>
    <recommendedName>
        <fullName evidence="4">Serine acetyltransferase</fullName>
        <ecNumber evidence="3">2.3.1.30</ecNumber>
    </recommendedName>
</protein>
<gene>
    <name evidence="11" type="ORF">FHW16_003198</name>
</gene>
<dbReference type="PANTHER" id="PTHR42811">
    <property type="entry name" value="SERINE ACETYLTRANSFERASE"/>
    <property type="match status" value="1"/>
</dbReference>
<dbReference type="InterPro" id="IPR018357">
    <property type="entry name" value="Hexapep_transf_CS"/>
</dbReference>
<dbReference type="GO" id="GO:0009001">
    <property type="term" value="F:serine O-acetyltransferase activity"/>
    <property type="evidence" value="ECO:0007669"/>
    <property type="project" value="UniProtKB-EC"/>
</dbReference>
<dbReference type="EMBL" id="JACGXN010000004">
    <property type="protein sequence ID" value="MBA8879479.1"/>
    <property type="molecule type" value="Genomic_DNA"/>
</dbReference>
<evidence type="ECO:0000256" key="2">
    <source>
        <dbReference type="ARBA" id="ARBA00007274"/>
    </source>
</evidence>
<dbReference type="GO" id="GO:0005737">
    <property type="term" value="C:cytoplasm"/>
    <property type="evidence" value="ECO:0007669"/>
    <property type="project" value="InterPro"/>
</dbReference>
<proteinExistence type="inferred from homology"/>